<accession>A0AC61RCQ2</accession>
<dbReference type="EMBL" id="SRYB01000046">
    <property type="protein sequence ID" value="TGY75987.1"/>
    <property type="molecule type" value="Genomic_DNA"/>
</dbReference>
<name>A0AC61RCQ2_9BACT</name>
<dbReference type="Proteomes" id="UP000306319">
    <property type="component" value="Unassembled WGS sequence"/>
</dbReference>
<evidence type="ECO:0000313" key="1">
    <source>
        <dbReference type="EMBL" id="TGY75987.1"/>
    </source>
</evidence>
<sequence>MYLIDRNISKILELCRRYKVKTLYVFGSILTSRFNRNSDVDLLVRFRKEEIPLLEYADNFFDFQTALESLFNRKVDLVCEDAIKNSYFRQEVDSKKQLIYS</sequence>
<evidence type="ECO:0000313" key="2">
    <source>
        <dbReference type="Proteomes" id="UP000306319"/>
    </source>
</evidence>
<keyword evidence="2" id="KW-1185">Reference proteome</keyword>
<comment type="caution">
    <text evidence="1">The sequence shown here is derived from an EMBL/GenBank/DDBJ whole genome shotgun (WGS) entry which is preliminary data.</text>
</comment>
<organism evidence="1 2">
    <name type="scientific">Lepagella muris</name>
    <dbReference type="NCBI Taxonomy" id="3032870"/>
    <lineage>
        <taxon>Bacteria</taxon>
        <taxon>Pseudomonadati</taxon>
        <taxon>Bacteroidota</taxon>
        <taxon>Bacteroidia</taxon>
        <taxon>Bacteroidales</taxon>
        <taxon>Muribaculaceae</taxon>
        <taxon>Lepagella</taxon>
    </lineage>
</organism>
<reference evidence="1" key="1">
    <citation type="submission" date="2019-04" db="EMBL/GenBank/DDBJ databases">
        <title>Microbes associate with the intestines of laboratory mice.</title>
        <authorList>
            <person name="Navarre W."/>
            <person name="Wong E."/>
            <person name="Huang K."/>
            <person name="Tropini C."/>
            <person name="Ng K."/>
            <person name="Yu B."/>
        </authorList>
    </citation>
    <scope>NUCLEOTIDE SEQUENCE</scope>
    <source>
        <strain evidence="1">NM04_E33</strain>
    </source>
</reference>
<gene>
    <name evidence="1" type="ORF">E5331_18985</name>
</gene>
<protein>
    <submittedName>
        <fullName evidence="1">Nucleotidyltransferase</fullName>
    </submittedName>
</protein>
<proteinExistence type="predicted"/>